<organism evidence="2 3">
    <name type="scientific">Intestinibaculum porci</name>
    <dbReference type="NCBI Taxonomy" id="2487118"/>
    <lineage>
        <taxon>Bacteria</taxon>
        <taxon>Bacillati</taxon>
        <taxon>Bacillota</taxon>
        <taxon>Erysipelotrichia</taxon>
        <taxon>Erysipelotrichales</taxon>
        <taxon>Erysipelotrichaceae</taxon>
        <taxon>Intestinibaculum</taxon>
    </lineage>
</organism>
<sequence length="417" mass="48272">MLDTFKRIHKVFLIIGLILFSVYAVSTNTMIKNLSWYVSYKENVTGGLLIFFQILAASALIYQFGKEWCETHYALIKEIPLFLFDHLLLIAVAVFYYWNIMKMQNAGAMNNVMILSQMFYLFIAVSIHDFYEYLPWLLGTHIAMMGLTVVLFLLHILPDVTYVRSSSMMGHSCGYIWPLDFGAHLLMIVLLYIIYRHDSFTLWEFIIINIGNFFMMKVTTAKTDTIMIFAASLGAFLLSTEMGHRIIGKVLKLSYLEMICAPLVTLYFAVFYQPGQATWEKLNAVFNHRFQLQHQAISRYGLHVRGTYVKWRGFGSGKKPSLSKYNFVDNAYLKSMIDFGYGYTILFIAGCLYGVHYFFEEENYSGVLAFAILFLFGFLQHQLAYLTMNPLLFVISGAMLIRMSDVYSFIIYRKHGY</sequence>
<dbReference type="RefSeq" id="WP_125120014.1">
    <property type="nucleotide sequence ID" value="NZ_AP019309.1"/>
</dbReference>
<dbReference type="AlphaFoldDB" id="A0A3G9JW37"/>
<feature type="transmembrane region" description="Helical" evidence="1">
    <location>
        <begin position="79"/>
        <end position="98"/>
    </location>
</feature>
<feature type="transmembrane region" description="Helical" evidence="1">
    <location>
        <begin position="175"/>
        <end position="195"/>
    </location>
</feature>
<evidence type="ECO:0000256" key="1">
    <source>
        <dbReference type="SAM" id="Phobius"/>
    </source>
</evidence>
<feature type="transmembrane region" description="Helical" evidence="1">
    <location>
        <begin position="12"/>
        <end position="31"/>
    </location>
</feature>
<dbReference type="InParanoid" id="A0A3G9JW37"/>
<evidence type="ECO:0000313" key="3">
    <source>
        <dbReference type="Proteomes" id="UP000268059"/>
    </source>
</evidence>
<gene>
    <name evidence="2" type="ORF">SG0102_22030</name>
</gene>
<feature type="transmembrane region" description="Helical" evidence="1">
    <location>
        <begin position="391"/>
        <end position="412"/>
    </location>
</feature>
<name>A0A3G9JW37_9FIRM</name>
<dbReference type="OrthoDB" id="2085113at2"/>
<dbReference type="KEGG" id="ebm:SG0102_22030"/>
<keyword evidence="1" id="KW-0812">Transmembrane</keyword>
<dbReference type="EMBL" id="AP019309">
    <property type="protein sequence ID" value="BBH27269.1"/>
    <property type="molecule type" value="Genomic_DNA"/>
</dbReference>
<keyword evidence="1" id="KW-0472">Membrane</keyword>
<keyword evidence="3" id="KW-1185">Reference proteome</keyword>
<feature type="transmembrane region" description="Helical" evidence="1">
    <location>
        <begin position="110"/>
        <end position="127"/>
    </location>
</feature>
<keyword evidence="1" id="KW-1133">Transmembrane helix</keyword>
<protein>
    <recommendedName>
        <fullName evidence="4">Polymerase</fullName>
    </recommendedName>
</protein>
<dbReference type="Proteomes" id="UP000268059">
    <property type="component" value="Chromosome"/>
</dbReference>
<accession>A0A3G9JW37</accession>
<feature type="transmembrane region" description="Helical" evidence="1">
    <location>
        <begin position="340"/>
        <end position="359"/>
    </location>
</feature>
<feature type="transmembrane region" description="Helical" evidence="1">
    <location>
        <begin position="43"/>
        <end position="64"/>
    </location>
</feature>
<evidence type="ECO:0000313" key="2">
    <source>
        <dbReference type="EMBL" id="BBH27269.1"/>
    </source>
</evidence>
<feature type="transmembrane region" description="Helical" evidence="1">
    <location>
        <begin position="366"/>
        <end position="385"/>
    </location>
</feature>
<reference evidence="2 3" key="1">
    <citation type="submission" date="2018-11" db="EMBL/GenBank/DDBJ databases">
        <title>Novel Erysipelotrichaceae bacterium isolated from small intestine of a swine.</title>
        <authorList>
            <person name="Kim J.S."/>
            <person name="Choe H."/>
            <person name="Lee Y.R."/>
            <person name="Kim K.M."/>
            <person name="Park D.S."/>
        </authorList>
    </citation>
    <scope>NUCLEOTIDE SEQUENCE [LARGE SCALE GENOMIC DNA]</scope>
    <source>
        <strain evidence="2 3">SG0102</strain>
    </source>
</reference>
<evidence type="ECO:0008006" key="4">
    <source>
        <dbReference type="Google" id="ProtNLM"/>
    </source>
</evidence>
<proteinExistence type="predicted"/>
<feature type="transmembrane region" description="Helical" evidence="1">
    <location>
        <begin position="133"/>
        <end position="154"/>
    </location>
</feature>
<feature type="transmembrane region" description="Helical" evidence="1">
    <location>
        <begin position="225"/>
        <end position="243"/>
    </location>
</feature>
<feature type="transmembrane region" description="Helical" evidence="1">
    <location>
        <begin position="255"/>
        <end position="272"/>
    </location>
</feature>